<organism evidence="1 2">
    <name type="scientific">Diplocarpon coronariae</name>
    <dbReference type="NCBI Taxonomy" id="2795749"/>
    <lineage>
        <taxon>Eukaryota</taxon>
        <taxon>Fungi</taxon>
        <taxon>Dikarya</taxon>
        <taxon>Ascomycota</taxon>
        <taxon>Pezizomycotina</taxon>
        <taxon>Leotiomycetes</taxon>
        <taxon>Helotiales</taxon>
        <taxon>Drepanopezizaceae</taxon>
        <taxon>Diplocarpon</taxon>
    </lineage>
</organism>
<comment type="caution">
    <text evidence="1">The sequence shown here is derived from an EMBL/GenBank/DDBJ whole genome shotgun (WGS) entry which is preliminary data.</text>
</comment>
<evidence type="ECO:0000313" key="1">
    <source>
        <dbReference type="EMBL" id="OWP02525.1"/>
    </source>
</evidence>
<dbReference type="InParanoid" id="A0A218Z5K4"/>
<protein>
    <submittedName>
        <fullName evidence="1">Uncharacterized protein</fullName>
    </submittedName>
</protein>
<dbReference type="AlphaFoldDB" id="A0A218Z5K4"/>
<keyword evidence="2" id="KW-1185">Reference proteome</keyword>
<name>A0A218Z5K4_9HELO</name>
<dbReference type="Proteomes" id="UP000242519">
    <property type="component" value="Unassembled WGS sequence"/>
</dbReference>
<reference evidence="1 2" key="1">
    <citation type="submission" date="2017-04" db="EMBL/GenBank/DDBJ databases">
        <title>Draft genome sequence of Marssonina coronaria NL1: causal agent of apple blotch.</title>
        <authorList>
            <person name="Cheng Q."/>
        </authorList>
    </citation>
    <scope>NUCLEOTIDE SEQUENCE [LARGE SCALE GENOMIC DNA]</scope>
    <source>
        <strain evidence="1 2">NL1</strain>
    </source>
</reference>
<dbReference type="EMBL" id="MZNU01000228">
    <property type="protein sequence ID" value="OWP02525.1"/>
    <property type="molecule type" value="Genomic_DNA"/>
</dbReference>
<sequence>MNSAQIIQCHGQGPPVLLLVPWRLGFPKANSNFGLFLNRCRCKSSHPLEVSPPRELPATKTPGGCLAPAILDATSLNATLRVSARTCRRIIRRPAGGVHAQGQLQHRTRELPNRSTQMVLAVQIVDRSELLPPASRMRHSLSSYSASRKP</sequence>
<gene>
    <name evidence="1" type="ORF">B2J93_2733</name>
</gene>
<proteinExistence type="predicted"/>
<evidence type="ECO:0000313" key="2">
    <source>
        <dbReference type="Proteomes" id="UP000242519"/>
    </source>
</evidence>
<accession>A0A218Z5K4</accession>